<evidence type="ECO:0000313" key="7">
    <source>
        <dbReference type="Proteomes" id="UP000004690"/>
    </source>
</evidence>
<evidence type="ECO:0000259" key="5">
    <source>
        <dbReference type="PROSITE" id="PS50893"/>
    </source>
</evidence>
<dbReference type="SMART" id="SM00382">
    <property type="entry name" value="AAA"/>
    <property type="match status" value="1"/>
</dbReference>
<dbReference type="AlphaFoldDB" id="I3C7E6"/>
<evidence type="ECO:0000313" key="6">
    <source>
        <dbReference type="EMBL" id="EIJ39539.1"/>
    </source>
</evidence>
<organism evidence="6 7">
    <name type="scientific">Galbibacter orientalis DSM 19592</name>
    <dbReference type="NCBI Taxonomy" id="926559"/>
    <lineage>
        <taxon>Bacteria</taxon>
        <taxon>Pseudomonadati</taxon>
        <taxon>Bacteroidota</taxon>
        <taxon>Flavobacteriia</taxon>
        <taxon>Flavobacteriales</taxon>
        <taxon>Flavobacteriaceae</taxon>
        <taxon>Galbibacter</taxon>
    </lineage>
</organism>
<dbReference type="Pfam" id="PF00005">
    <property type="entry name" value="ABC_tran"/>
    <property type="match status" value="1"/>
</dbReference>
<dbReference type="InterPro" id="IPR027417">
    <property type="entry name" value="P-loop_NTPase"/>
</dbReference>
<protein>
    <submittedName>
        <fullName evidence="6">ABC-type cobalamin/Fe3+-siderophore transport system, ATPase component</fullName>
    </submittedName>
</protein>
<dbReference type="PANTHER" id="PTHR42734">
    <property type="entry name" value="METAL TRANSPORT SYSTEM ATP-BINDING PROTEIN TM_0124-RELATED"/>
    <property type="match status" value="1"/>
</dbReference>
<dbReference type="SUPFAM" id="SSF52540">
    <property type="entry name" value="P-loop containing nucleoside triphosphate hydrolases"/>
    <property type="match status" value="1"/>
</dbReference>
<dbReference type="InterPro" id="IPR050153">
    <property type="entry name" value="Metal_Ion_Import_ABC"/>
</dbReference>
<dbReference type="eggNOG" id="COG0410">
    <property type="taxonomic scope" value="Bacteria"/>
</dbReference>
<evidence type="ECO:0000256" key="2">
    <source>
        <dbReference type="ARBA" id="ARBA00022448"/>
    </source>
</evidence>
<dbReference type="GO" id="GO:0005524">
    <property type="term" value="F:ATP binding"/>
    <property type="evidence" value="ECO:0007669"/>
    <property type="project" value="UniProtKB-KW"/>
</dbReference>
<keyword evidence="2" id="KW-0813">Transport</keyword>
<evidence type="ECO:0000256" key="3">
    <source>
        <dbReference type="ARBA" id="ARBA00022741"/>
    </source>
</evidence>
<evidence type="ECO:0000256" key="4">
    <source>
        <dbReference type="ARBA" id="ARBA00022840"/>
    </source>
</evidence>
<dbReference type="HOGENOM" id="CLU_000604_1_2_10"/>
<keyword evidence="7" id="KW-1185">Reference proteome</keyword>
<proteinExistence type="inferred from homology"/>
<evidence type="ECO:0000256" key="1">
    <source>
        <dbReference type="ARBA" id="ARBA00005417"/>
    </source>
</evidence>
<accession>I3C7E6</accession>
<dbReference type="Gene3D" id="3.40.50.300">
    <property type="entry name" value="P-loop containing nucleotide triphosphate hydrolases"/>
    <property type="match status" value="1"/>
</dbReference>
<keyword evidence="4" id="KW-0067">ATP-binding</keyword>
<sequence length="216" mass="24855">MKLEIDNIELSYADKKILAGIYFKNDIGKVTGVLGRNGCGKSSLLKIIFGSLQPKYKLLRLDEKPLLKAFYKTGLVKYLPQHQMLPNNIKLKDAFFLMSVNWNDFVKVFPSFETHKTAKPKEVSGGELRVIETYLILKSEAKFVLLDEPFSHIAPLYIEKIIEIIDEEKDQKGIIITDHLYEHVIDICDDLYLLRNGHTKQVSSRQDLVNEHYLVS</sequence>
<dbReference type="EMBL" id="JH651379">
    <property type="protein sequence ID" value="EIJ39539.1"/>
    <property type="molecule type" value="Genomic_DNA"/>
</dbReference>
<keyword evidence="3" id="KW-0547">Nucleotide-binding</keyword>
<dbReference type="RefSeq" id="WP_008613059.1">
    <property type="nucleotide sequence ID" value="NZ_JH651379.1"/>
</dbReference>
<comment type="similarity">
    <text evidence="1">Belongs to the ABC transporter superfamily.</text>
</comment>
<dbReference type="STRING" id="926559.JoomaDRAFT_2565"/>
<reference evidence="6 7" key="1">
    <citation type="submission" date="2012-02" db="EMBL/GenBank/DDBJ databases">
        <title>Improved High-Quality Draft genome of Joostella marina DSM 19592.</title>
        <authorList>
            <consortium name="US DOE Joint Genome Institute (JGI-PGF)"/>
            <person name="Lucas S."/>
            <person name="Copeland A."/>
            <person name="Lapidus A."/>
            <person name="Bruce D."/>
            <person name="Goodwin L."/>
            <person name="Pitluck S."/>
            <person name="Peters L."/>
            <person name="Chertkov O."/>
            <person name="Ovchinnikova G."/>
            <person name="Kyrpides N."/>
            <person name="Mavromatis K."/>
            <person name="Detter J.C."/>
            <person name="Han C."/>
            <person name="Land M."/>
            <person name="Hauser L."/>
            <person name="Markowitz V."/>
            <person name="Cheng J.-F."/>
            <person name="Hugenholtz P."/>
            <person name="Woyke T."/>
            <person name="Wu D."/>
            <person name="Tindall B."/>
            <person name="Brambilla E."/>
            <person name="Klenk H.-P."/>
            <person name="Eisen J.A."/>
        </authorList>
    </citation>
    <scope>NUCLEOTIDE SEQUENCE [LARGE SCALE GENOMIC DNA]</scope>
    <source>
        <strain evidence="6 7">DSM 19592</strain>
    </source>
</reference>
<dbReference type="PROSITE" id="PS50893">
    <property type="entry name" value="ABC_TRANSPORTER_2"/>
    <property type="match status" value="1"/>
</dbReference>
<gene>
    <name evidence="6" type="ORF">JoomaDRAFT_2565</name>
</gene>
<dbReference type="Proteomes" id="UP000004690">
    <property type="component" value="Unassembled WGS sequence"/>
</dbReference>
<feature type="domain" description="ABC transporter" evidence="5">
    <location>
        <begin position="3"/>
        <end position="214"/>
    </location>
</feature>
<dbReference type="GO" id="GO:0016887">
    <property type="term" value="F:ATP hydrolysis activity"/>
    <property type="evidence" value="ECO:0007669"/>
    <property type="project" value="InterPro"/>
</dbReference>
<name>I3C7E6_9FLAO</name>
<dbReference type="PANTHER" id="PTHR42734:SF6">
    <property type="entry name" value="MOLYBDATE IMPORT ATP-BINDING PROTEIN MOLC"/>
    <property type="match status" value="1"/>
</dbReference>
<dbReference type="InterPro" id="IPR003593">
    <property type="entry name" value="AAA+_ATPase"/>
</dbReference>
<dbReference type="OrthoDB" id="9801987at2"/>
<dbReference type="InterPro" id="IPR003439">
    <property type="entry name" value="ABC_transporter-like_ATP-bd"/>
</dbReference>